<dbReference type="PANTHER" id="PTHR10072">
    <property type="entry name" value="IRON-SULFUR CLUSTER ASSEMBLY PROTEIN"/>
    <property type="match status" value="1"/>
</dbReference>
<keyword evidence="5" id="KW-1185">Reference proteome</keyword>
<evidence type="ECO:0000256" key="2">
    <source>
        <dbReference type="SAM" id="MobiDB-lite"/>
    </source>
</evidence>
<dbReference type="AlphaFoldDB" id="A0A5J6MV60"/>
<name>A0A5J6MV60_9PROT</name>
<dbReference type="Pfam" id="PF01521">
    <property type="entry name" value="Fe-S_biosyn"/>
    <property type="match status" value="1"/>
</dbReference>
<dbReference type="InterPro" id="IPR035903">
    <property type="entry name" value="HesB-like_dom_sf"/>
</dbReference>
<protein>
    <recommendedName>
        <fullName evidence="3">Core domain-containing protein</fullName>
    </recommendedName>
</protein>
<dbReference type="FunFam" id="2.60.300.12:FF:000001">
    <property type="entry name" value="Iron-binding protein IscA"/>
    <property type="match status" value="1"/>
</dbReference>
<feature type="domain" description="Core" evidence="3">
    <location>
        <begin position="36"/>
        <end position="137"/>
    </location>
</feature>
<gene>
    <name evidence="4" type="ORF">FRZ61_14610</name>
</gene>
<dbReference type="PANTHER" id="PTHR10072:SF41">
    <property type="entry name" value="IRON-SULFUR CLUSTER ASSEMBLY 1 HOMOLOG, MITOCHONDRIAL"/>
    <property type="match status" value="1"/>
</dbReference>
<sequence>MNEQSPIERPATEAVAAPAPAPRSERRAARPRPKAMTLTERAAGRVRELLEARGKPSAGIRIGIRTKGCSGLSYTLEYADEKGPMDEVVEEHGVTLLIDPKATMFILGTEMDYVEEKLQSGFVFKNPNEKGRCGCGESFHV</sequence>
<dbReference type="SUPFAM" id="SSF89360">
    <property type="entry name" value="HesB-like domain"/>
    <property type="match status" value="1"/>
</dbReference>
<dbReference type="GO" id="GO:0016226">
    <property type="term" value="P:iron-sulfur cluster assembly"/>
    <property type="evidence" value="ECO:0007669"/>
    <property type="project" value="InterPro"/>
</dbReference>
<dbReference type="InterPro" id="IPR000361">
    <property type="entry name" value="ATAP_core_dom"/>
</dbReference>
<accession>A0A5J6MV60</accession>
<dbReference type="GO" id="GO:0005737">
    <property type="term" value="C:cytoplasm"/>
    <property type="evidence" value="ECO:0007669"/>
    <property type="project" value="TreeGrafter"/>
</dbReference>
<feature type="region of interest" description="Disordered" evidence="2">
    <location>
        <begin position="1"/>
        <end position="36"/>
    </location>
</feature>
<dbReference type="Proteomes" id="UP000325797">
    <property type="component" value="Chromosome"/>
</dbReference>
<organism evidence="4 5">
    <name type="scientific">Hypericibacter adhaerens</name>
    <dbReference type="NCBI Taxonomy" id="2602016"/>
    <lineage>
        <taxon>Bacteria</taxon>
        <taxon>Pseudomonadati</taxon>
        <taxon>Pseudomonadota</taxon>
        <taxon>Alphaproteobacteria</taxon>
        <taxon>Rhodospirillales</taxon>
        <taxon>Dongiaceae</taxon>
        <taxon>Hypericibacter</taxon>
    </lineage>
</organism>
<dbReference type="KEGG" id="hadh:FRZ61_14610"/>
<dbReference type="PROSITE" id="PS01152">
    <property type="entry name" value="HESB"/>
    <property type="match status" value="1"/>
</dbReference>
<dbReference type="NCBIfam" id="TIGR00049">
    <property type="entry name" value="iron-sulfur cluster assembly accessory protein"/>
    <property type="match status" value="1"/>
</dbReference>
<dbReference type="GO" id="GO:0051537">
    <property type="term" value="F:2 iron, 2 sulfur cluster binding"/>
    <property type="evidence" value="ECO:0007669"/>
    <property type="project" value="UniProtKB-ARBA"/>
</dbReference>
<proteinExistence type="inferred from homology"/>
<dbReference type="Gene3D" id="2.60.300.12">
    <property type="entry name" value="HesB-like domain"/>
    <property type="match status" value="1"/>
</dbReference>
<dbReference type="InterPro" id="IPR017870">
    <property type="entry name" value="FeS_cluster_insertion_CS"/>
</dbReference>
<dbReference type="InterPro" id="IPR050322">
    <property type="entry name" value="Fe-S_cluster_asmbl/transfer"/>
</dbReference>
<evidence type="ECO:0000259" key="3">
    <source>
        <dbReference type="Pfam" id="PF01521"/>
    </source>
</evidence>
<dbReference type="EMBL" id="CP042582">
    <property type="protein sequence ID" value="QEX21532.1"/>
    <property type="molecule type" value="Genomic_DNA"/>
</dbReference>
<evidence type="ECO:0000313" key="4">
    <source>
        <dbReference type="EMBL" id="QEX21532.1"/>
    </source>
</evidence>
<evidence type="ECO:0000256" key="1">
    <source>
        <dbReference type="ARBA" id="ARBA00006718"/>
    </source>
</evidence>
<comment type="similarity">
    <text evidence="1">Belongs to the HesB/IscA family.</text>
</comment>
<evidence type="ECO:0000313" key="5">
    <source>
        <dbReference type="Proteomes" id="UP000325797"/>
    </source>
</evidence>
<feature type="compositionally biased region" description="Low complexity" evidence="2">
    <location>
        <begin position="8"/>
        <end position="18"/>
    </location>
</feature>
<reference evidence="4 5" key="1">
    <citation type="submission" date="2019-08" db="EMBL/GenBank/DDBJ databases">
        <title>Hyperibacter terrae gen. nov., sp. nov. and Hyperibacter viscosus sp. nov., two new members in the family Rhodospirillaceae isolated from the rhizosphere of Hypericum perforatum.</title>
        <authorList>
            <person name="Noviana Z."/>
        </authorList>
    </citation>
    <scope>NUCLEOTIDE SEQUENCE [LARGE SCALE GENOMIC DNA]</scope>
    <source>
        <strain evidence="4 5">R5959</strain>
    </source>
</reference>
<dbReference type="InterPro" id="IPR016092">
    <property type="entry name" value="ATAP"/>
</dbReference>